<organism evidence="1 2">
    <name type="scientific">Stella humosa</name>
    <dbReference type="NCBI Taxonomy" id="94"/>
    <lineage>
        <taxon>Bacteria</taxon>
        <taxon>Pseudomonadati</taxon>
        <taxon>Pseudomonadota</taxon>
        <taxon>Alphaproteobacteria</taxon>
        <taxon>Rhodospirillales</taxon>
        <taxon>Stellaceae</taxon>
        <taxon>Stella</taxon>
    </lineage>
</organism>
<sequence length="341" mass="36720">MGQSAGGPACETAVALTVFNRPGPTRAVFAAIRAARPPRLFLFADGPADAPGVAEARAAVADVDWPCRVERDYSAVNLGCRQRQASAFSAVFTAVDQAILLEDDCLPQPGCLAWCQAMLDRYRDEPRVMMVTASNPLEEWQADRQSHHFAHYGSSWGWATWRRAWAAFRDPPDDHRAPDALARLARVLPDADEQRRHLAGVDRVLAGIWSTWDVQWEHARLLAGGLAVVPARNMVDNLGLGAGATHTGRSTPLDAVRRAYPAPSALRPPPAVAADGAYDRLVYEQRSGNLSPAGIALWADRLIGRGRAVQALAMVRGGQRRHGGDPALAALAARALAALGR</sequence>
<dbReference type="SUPFAM" id="SSF53448">
    <property type="entry name" value="Nucleotide-diphospho-sugar transferases"/>
    <property type="match status" value="1"/>
</dbReference>
<keyword evidence="2" id="KW-1185">Reference proteome</keyword>
<accession>A0A3N1M2K3</accession>
<evidence type="ECO:0000313" key="2">
    <source>
        <dbReference type="Proteomes" id="UP000278222"/>
    </source>
</evidence>
<comment type="caution">
    <text evidence="1">The sequence shown here is derived from an EMBL/GenBank/DDBJ whole genome shotgun (WGS) entry which is preliminary data.</text>
</comment>
<evidence type="ECO:0000313" key="1">
    <source>
        <dbReference type="EMBL" id="ROP99951.1"/>
    </source>
</evidence>
<dbReference type="Proteomes" id="UP000278222">
    <property type="component" value="Unassembled WGS sequence"/>
</dbReference>
<protein>
    <recommendedName>
        <fullName evidence="3">Glycosyl transferase family 2</fullName>
    </recommendedName>
</protein>
<dbReference type="EMBL" id="RJKX01000013">
    <property type="protein sequence ID" value="ROP99951.1"/>
    <property type="molecule type" value="Genomic_DNA"/>
</dbReference>
<name>A0A3N1M2K3_9PROT</name>
<dbReference type="AlphaFoldDB" id="A0A3N1M2K3"/>
<proteinExistence type="predicted"/>
<reference evidence="1 2" key="1">
    <citation type="submission" date="2018-11" db="EMBL/GenBank/DDBJ databases">
        <title>Genomic Encyclopedia of Type Strains, Phase IV (KMG-IV): sequencing the most valuable type-strain genomes for metagenomic binning, comparative biology and taxonomic classification.</title>
        <authorList>
            <person name="Goeker M."/>
        </authorList>
    </citation>
    <scope>NUCLEOTIDE SEQUENCE [LARGE SCALE GENOMIC DNA]</scope>
    <source>
        <strain evidence="1 2">DSM 5900</strain>
    </source>
</reference>
<dbReference type="InterPro" id="IPR029044">
    <property type="entry name" value="Nucleotide-diphossugar_trans"/>
</dbReference>
<dbReference type="Gene3D" id="3.90.550.10">
    <property type="entry name" value="Spore Coat Polysaccharide Biosynthesis Protein SpsA, Chain A"/>
    <property type="match status" value="1"/>
</dbReference>
<evidence type="ECO:0008006" key="3">
    <source>
        <dbReference type="Google" id="ProtNLM"/>
    </source>
</evidence>
<gene>
    <name evidence="1" type="ORF">EDC65_1746</name>
</gene>